<reference evidence="8 9" key="1">
    <citation type="submission" date="2014-09" db="EMBL/GenBank/DDBJ databases">
        <title>Whole Genome Shotgun of Flavobacterium aquatile LMG 4008.</title>
        <authorList>
            <person name="Gale A.N."/>
            <person name="Pipes S.E."/>
            <person name="Newman J.D."/>
        </authorList>
    </citation>
    <scope>NUCLEOTIDE SEQUENCE [LARGE SCALE GENOMIC DNA]</scope>
    <source>
        <strain evidence="8 9">LMG 4008</strain>
    </source>
</reference>
<comment type="subcellular location">
    <subcellularLocation>
        <location evidence="1">Cell envelope</location>
    </subcellularLocation>
</comment>
<dbReference type="GO" id="GO:0016491">
    <property type="term" value="F:oxidoreductase activity"/>
    <property type="evidence" value="ECO:0007669"/>
    <property type="project" value="InterPro"/>
</dbReference>
<proteinExistence type="predicted"/>
<dbReference type="GO" id="GO:0016209">
    <property type="term" value="F:antioxidant activity"/>
    <property type="evidence" value="ECO:0007669"/>
    <property type="project" value="InterPro"/>
</dbReference>
<keyword evidence="5" id="KW-0175">Coiled coil</keyword>
<comment type="caution">
    <text evidence="8">The sequence shown here is derived from an EMBL/GenBank/DDBJ whole genome shotgun (WGS) entry which is preliminary data.</text>
</comment>
<evidence type="ECO:0000256" key="5">
    <source>
        <dbReference type="SAM" id="Coils"/>
    </source>
</evidence>
<dbReference type="PANTHER" id="PTHR42852">
    <property type="entry name" value="THIOL:DISULFIDE INTERCHANGE PROTEIN DSBE"/>
    <property type="match status" value="1"/>
</dbReference>
<feature type="domain" description="Thioredoxin" evidence="7">
    <location>
        <begin position="236"/>
        <end position="376"/>
    </location>
</feature>
<evidence type="ECO:0000313" key="8">
    <source>
        <dbReference type="EMBL" id="KGD68613.1"/>
    </source>
</evidence>
<dbReference type="AlphaFoldDB" id="A0A095U234"/>
<accession>A0A095U234</accession>
<dbReference type="RefSeq" id="WP_035126617.1">
    <property type="nucleotide sequence ID" value="NZ_JRHH01000003.1"/>
</dbReference>
<feature type="coiled-coil region" evidence="5">
    <location>
        <begin position="120"/>
        <end position="177"/>
    </location>
</feature>
<keyword evidence="4" id="KW-0676">Redox-active center</keyword>
<dbReference type="Pfam" id="PF14289">
    <property type="entry name" value="DUF4369"/>
    <property type="match status" value="1"/>
</dbReference>
<gene>
    <name evidence="8" type="ORF">LG45_10095</name>
</gene>
<keyword evidence="3" id="KW-1015">Disulfide bond</keyword>
<feature type="signal peptide" evidence="6">
    <location>
        <begin position="1"/>
        <end position="20"/>
    </location>
</feature>
<evidence type="ECO:0000256" key="2">
    <source>
        <dbReference type="ARBA" id="ARBA00022748"/>
    </source>
</evidence>
<organism evidence="8 9">
    <name type="scientific">Flavobacterium aquatile LMG 4008 = ATCC 11947</name>
    <dbReference type="NCBI Taxonomy" id="1453498"/>
    <lineage>
        <taxon>Bacteria</taxon>
        <taxon>Pseudomonadati</taxon>
        <taxon>Bacteroidota</taxon>
        <taxon>Flavobacteriia</taxon>
        <taxon>Flavobacteriales</taxon>
        <taxon>Flavobacteriaceae</taxon>
        <taxon>Flavobacterium</taxon>
    </lineage>
</organism>
<dbReference type="eggNOG" id="COG0526">
    <property type="taxonomic scope" value="Bacteria"/>
</dbReference>
<dbReference type="Proteomes" id="UP000029554">
    <property type="component" value="Unassembled WGS sequence"/>
</dbReference>
<dbReference type="InterPro" id="IPR050553">
    <property type="entry name" value="Thioredoxin_ResA/DsbE_sf"/>
</dbReference>
<dbReference type="InterPro" id="IPR013766">
    <property type="entry name" value="Thioredoxin_domain"/>
</dbReference>
<dbReference type="Gene3D" id="3.40.30.10">
    <property type="entry name" value="Glutaredoxin"/>
    <property type="match status" value="1"/>
</dbReference>
<evidence type="ECO:0000256" key="6">
    <source>
        <dbReference type="SAM" id="SignalP"/>
    </source>
</evidence>
<dbReference type="PROSITE" id="PS51352">
    <property type="entry name" value="THIOREDOXIN_2"/>
    <property type="match status" value="1"/>
</dbReference>
<dbReference type="GO" id="GO:0017004">
    <property type="term" value="P:cytochrome complex assembly"/>
    <property type="evidence" value="ECO:0007669"/>
    <property type="project" value="UniProtKB-KW"/>
</dbReference>
<dbReference type="InterPro" id="IPR025380">
    <property type="entry name" value="DUF4369"/>
</dbReference>
<dbReference type="CDD" id="cd02966">
    <property type="entry name" value="TlpA_like_family"/>
    <property type="match status" value="1"/>
</dbReference>
<dbReference type="SUPFAM" id="SSF52833">
    <property type="entry name" value="Thioredoxin-like"/>
    <property type="match status" value="1"/>
</dbReference>
<feature type="chain" id="PRO_5001918611" description="Thioredoxin domain-containing protein" evidence="6">
    <location>
        <begin position="21"/>
        <end position="376"/>
    </location>
</feature>
<dbReference type="PROSITE" id="PS51257">
    <property type="entry name" value="PROKAR_LIPOPROTEIN"/>
    <property type="match status" value="1"/>
</dbReference>
<dbReference type="GO" id="GO:0030313">
    <property type="term" value="C:cell envelope"/>
    <property type="evidence" value="ECO:0007669"/>
    <property type="project" value="UniProtKB-SubCell"/>
</dbReference>
<dbReference type="InterPro" id="IPR036249">
    <property type="entry name" value="Thioredoxin-like_sf"/>
</dbReference>
<evidence type="ECO:0000259" key="7">
    <source>
        <dbReference type="PROSITE" id="PS51352"/>
    </source>
</evidence>
<protein>
    <recommendedName>
        <fullName evidence="7">Thioredoxin domain-containing protein</fullName>
    </recommendedName>
</protein>
<keyword evidence="2" id="KW-0201">Cytochrome c-type biogenesis</keyword>
<dbReference type="EMBL" id="JRHH01000003">
    <property type="protein sequence ID" value="KGD68613.1"/>
    <property type="molecule type" value="Genomic_DNA"/>
</dbReference>
<dbReference type="STRING" id="1453498.LG45_10095"/>
<dbReference type="PANTHER" id="PTHR42852:SF6">
    <property type="entry name" value="THIOL:DISULFIDE INTERCHANGE PROTEIN DSBE"/>
    <property type="match status" value="1"/>
</dbReference>
<name>A0A095U234_9FLAO</name>
<evidence type="ECO:0000313" key="9">
    <source>
        <dbReference type="Proteomes" id="UP000029554"/>
    </source>
</evidence>
<keyword evidence="9" id="KW-1185">Reference proteome</keyword>
<dbReference type="Pfam" id="PF00578">
    <property type="entry name" value="AhpC-TSA"/>
    <property type="match status" value="1"/>
</dbReference>
<sequence>MKKLVLIAFLSTLLFSCSKAKDGEFILEGKAKGIANGKEVTLLRQDDSLGMVPVDTVKVENEKFVFKGKVTEPQMHVIQIKNEKPISLYAIVESGEIEVVIDKDSIQKSKVSGTYNNDEMQSFTDKRTEFQKAIKDYEKKNQSKLDNAQKSNDEKTINQLKADYKVLQNNMKNYVIKYVEEHPKSYISVLIIYGMFNEIEPDLPKIEKYYNALDTTLKNHSEGKKILKVIKKLKSVDVGTKAPDFSAKSPEGKVISLKESLGKVTIIDFWASWCKPCRMENPNVVALYNELHSKGLNIVGVSLDKDLDNWKQAIAKDGITWTQVSNLKEWSEPIALMYNVNSIPKTFILNKYGVVVAKDLTGKELKDKVTELLAEN</sequence>
<dbReference type="InterPro" id="IPR000866">
    <property type="entry name" value="AhpC/TSA"/>
</dbReference>
<keyword evidence="6" id="KW-0732">Signal</keyword>
<evidence type="ECO:0000256" key="4">
    <source>
        <dbReference type="ARBA" id="ARBA00023284"/>
    </source>
</evidence>
<evidence type="ECO:0000256" key="1">
    <source>
        <dbReference type="ARBA" id="ARBA00004196"/>
    </source>
</evidence>
<evidence type="ECO:0000256" key="3">
    <source>
        <dbReference type="ARBA" id="ARBA00023157"/>
    </source>
</evidence>